<name>F0QYZ9_PHOSB</name>
<dbReference type="KEGG" id="bsa:Bacsa_1456"/>
<dbReference type="InterPro" id="IPR018551">
    <property type="entry name" value="DUF2007"/>
</dbReference>
<dbReference type="Proteomes" id="UP000007486">
    <property type="component" value="Chromosome"/>
</dbReference>
<dbReference type="AlphaFoldDB" id="F0QYZ9"/>
<protein>
    <recommendedName>
        <fullName evidence="1">DUF2007 domain-containing protein</fullName>
    </recommendedName>
</protein>
<evidence type="ECO:0000313" key="3">
    <source>
        <dbReference type="Proteomes" id="UP000007486"/>
    </source>
</evidence>
<evidence type="ECO:0000259" key="1">
    <source>
        <dbReference type="Pfam" id="PF09413"/>
    </source>
</evidence>
<sequence>MEAKSYGSLIEVYRGSLWEAELVKGLLESAGVSAMLKDESLGVITSPYNEVGGQILVMVNKEEEVYARKVVERRQA</sequence>
<dbReference type="Pfam" id="PF09413">
    <property type="entry name" value="DUF2007"/>
    <property type="match status" value="1"/>
</dbReference>
<reference evidence="2 3" key="1">
    <citation type="journal article" date="2011" name="Stand. Genomic Sci.">
        <title>Complete genome sequence of Bacteroides salanitronis type strain (BL78).</title>
        <authorList>
            <person name="Gronow S."/>
            <person name="Held B."/>
            <person name="Lucas S."/>
            <person name="Lapidus A."/>
            <person name="Del Rio T.G."/>
            <person name="Nolan M."/>
            <person name="Tice H."/>
            <person name="Deshpande S."/>
            <person name="Cheng J.F."/>
            <person name="Pitluck S."/>
            <person name="Liolios K."/>
            <person name="Pagani I."/>
            <person name="Ivanova N."/>
            <person name="Mavromatis K."/>
            <person name="Pati A."/>
            <person name="Tapia R."/>
            <person name="Han C."/>
            <person name="Goodwin L."/>
            <person name="Chen A."/>
            <person name="Palaniappan K."/>
            <person name="Land M."/>
            <person name="Hauser L."/>
            <person name="Chang Y.J."/>
            <person name="Jeffries C.D."/>
            <person name="Brambilla E.M."/>
            <person name="Rohde M."/>
            <person name="Goker M."/>
            <person name="Detter J.C."/>
            <person name="Woyke T."/>
            <person name="Bristow J."/>
            <person name="Markowitz V."/>
            <person name="Hugenholtz P."/>
            <person name="Kyrpides N.C."/>
            <person name="Klenk H.P."/>
            <person name="Eisen J.A."/>
        </authorList>
    </citation>
    <scope>NUCLEOTIDE SEQUENCE [LARGE SCALE GENOMIC DNA]</scope>
    <source>
        <strain evidence="2 3">DSM 18170</strain>
    </source>
</reference>
<dbReference type="eggNOG" id="ENOG5030WA1">
    <property type="taxonomic scope" value="Bacteria"/>
</dbReference>
<dbReference type="STRING" id="667015.Bacsa_1456"/>
<accession>F0QYZ9</accession>
<gene>
    <name evidence="2" type="ordered locus">Bacsa_1456</name>
</gene>
<organism evidence="2 3">
    <name type="scientific">Phocaeicola salanitronis (strain DSM 18170 / JCM 13657 / CCUG 60908 / BL78)</name>
    <name type="common">Bacteroides salanitronis</name>
    <dbReference type="NCBI Taxonomy" id="667015"/>
    <lineage>
        <taxon>Bacteria</taxon>
        <taxon>Pseudomonadati</taxon>
        <taxon>Bacteroidota</taxon>
        <taxon>Bacteroidia</taxon>
        <taxon>Bacteroidales</taxon>
        <taxon>Bacteroidaceae</taxon>
        <taxon>Phocaeicola</taxon>
    </lineage>
</organism>
<evidence type="ECO:0000313" key="2">
    <source>
        <dbReference type="EMBL" id="ADY36028.1"/>
    </source>
</evidence>
<dbReference type="HOGENOM" id="CLU_2614480_0_0_10"/>
<dbReference type="RefSeq" id="WP_013617459.1">
    <property type="nucleotide sequence ID" value="NC_015164.1"/>
</dbReference>
<keyword evidence="3" id="KW-1185">Reference proteome</keyword>
<dbReference type="NCBIfam" id="NF040569">
    <property type="entry name" value="DUF2007_rel"/>
    <property type="match status" value="1"/>
</dbReference>
<dbReference type="OrthoDB" id="797774at2"/>
<proteinExistence type="predicted"/>
<feature type="domain" description="DUF2007" evidence="1">
    <location>
        <begin position="10"/>
        <end position="73"/>
    </location>
</feature>
<dbReference type="EMBL" id="CP002530">
    <property type="protein sequence ID" value="ADY36028.1"/>
    <property type="molecule type" value="Genomic_DNA"/>
</dbReference>